<gene>
    <name evidence="1" type="ORF">QAD02_013701</name>
</gene>
<reference evidence="1" key="1">
    <citation type="submission" date="2023-04" db="EMBL/GenBank/DDBJ databases">
        <title>A chromosome-level genome assembly of the parasitoid wasp Eretmocerus hayati.</title>
        <authorList>
            <person name="Zhong Y."/>
            <person name="Liu S."/>
            <person name="Liu Y."/>
        </authorList>
    </citation>
    <scope>NUCLEOTIDE SEQUENCE</scope>
    <source>
        <strain evidence="1">ZJU_SS_LIU_2023</strain>
    </source>
</reference>
<comment type="caution">
    <text evidence="1">The sequence shown here is derived from an EMBL/GenBank/DDBJ whole genome shotgun (WGS) entry which is preliminary data.</text>
</comment>
<protein>
    <submittedName>
        <fullName evidence="1">Uncharacterized protein</fullName>
    </submittedName>
</protein>
<sequence length="116" mass="13351">MAGYRSKYQKTWELPESSFSERAREVENDKHSSYCVACGETNSLSNMGKRALECHMNANLHRIALDLRRKTIGLHPYFTRSTTSTVPVASSNCPIMDQSIIERPMLQIYQVHYRPL</sequence>
<dbReference type="Proteomes" id="UP001239111">
    <property type="component" value="Chromosome 2"/>
</dbReference>
<keyword evidence="2" id="KW-1185">Reference proteome</keyword>
<dbReference type="EMBL" id="CM056742">
    <property type="protein sequence ID" value="KAJ8677914.1"/>
    <property type="molecule type" value="Genomic_DNA"/>
</dbReference>
<evidence type="ECO:0000313" key="2">
    <source>
        <dbReference type="Proteomes" id="UP001239111"/>
    </source>
</evidence>
<proteinExistence type="predicted"/>
<name>A0ACC2P5U9_9HYME</name>
<organism evidence="1 2">
    <name type="scientific">Eretmocerus hayati</name>
    <dbReference type="NCBI Taxonomy" id="131215"/>
    <lineage>
        <taxon>Eukaryota</taxon>
        <taxon>Metazoa</taxon>
        <taxon>Ecdysozoa</taxon>
        <taxon>Arthropoda</taxon>
        <taxon>Hexapoda</taxon>
        <taxon>Insecta</taxon>
        <taxon>Pterygota</taxon>
        <taxon>Neoptera</taxon>
        <taxon>Endopterygota</taxon>
        <taxon>Hymenoptera</taxon>
        <taxon>Apocrita</taxon>
        <taxon>Proctotrupomorpha</taxon>
        <taxon>Chalcidoidea</taxon>
        <taxon>Aphelinidae</taxon>
        <taxon>Aphelininae</taxon>
        <taxon>Eretmocerus</taxon>
    </lineage>
</organism>
<evidence type="ECO:0000313" key="1">
    <source>
        <dbReference type="EMBL" id="KAJ8677914.1"/>
    </source>
</evidence>
<accession>A0ACC2P5U9</accession>